<dbReference type="Pfam" id="PF01694">
    <property type="entry name" value="Rhomboid"/>
    <property type="match status" value="1"/>
</dbReference>
<dbReference type="InterPro" id="IPR022764">
    <property type="entry name" value="Peptidase_S54_rhomboid_dom"/>
</dbReference>
<feature type="transmembrane region" description="Helical" evidence="7">
    <location>
        <begin position="159"/>
        <end position="181"/>
    </location>
</feature>
<evidence type="ECO:0000256" key="4">
    <source>
        <dbReference type="ARBA" id="ARBA00022801"/>
    </source>
</evidence>
<name>A0A9P5XI09_9AGAR</name>
<dbReference type="OrthoDB" id="418595at2759"/>
<dbReference type="EMBL" id="MU151117">
    <property type="protein sequence ID" value="KAF9449915.1"/>
    <property type="molecule type" value="Genomic_DNA"/>
</dbReference>
<keyword evidence="6 7" id="KW-0472">Membrane</keyword>
<dbReference type="GO" id="GO:0006465">
    <property type="term" value="P:signal peptide processing"/>
    <property type="evidence" value="ECO:0007669"/>
    <property type="project" value="TreeGrafter"/>
</dbReference>
<evidence type="ECO:0000313" key="9">
    <source>
        <dbReference type="EMBL" id="KAF9449915.1"/>
    </source>
</evidence>
<feature type="transmembrane region" description="Helical" evidence="7">
    <location>
        <begin position="128"/>
        <end position="147"/>
    </location>
</feature>
<evidence type="ECO:0000256" key="5">
    <source>
        <dbReference type="ARBA" id="ARBA00022989"/>
    </source>
</evidence>
<keyword evidence="5 7" id="KW-1133">Transmembrane helix</keyword>
<dbReference type="PANTHER" id="PTHR43731:SF14">
    <property type="entry name" value="PRESENILIN-ASSOCIATED RHOMBOID-LIKE PROTEIN, MITOCHONDRIAL"/>
    <property type="match status" value="1"/>
</dbReference>
<feature type="transmembrane region" description="Helical" evidence="7">
    <location>
        <begin position="69"/>
        <end position="88"/>
    </location>
</feature>
<dbReference type="AlphaFoldDB" id="A0A9P5XI09"/>
<accession>A0A9P5XI09</accession>
<evidence type="ECO:0000259" key="8">
    <source>
        <dbReference type="Pfam" id="PF01694"/>
    </source>
</evidence>
<keyword evidence="10" id="KW-1185">Reference proteome</keyword>
<sequence>MISFLRPLLYSRACKPSQIFTPRAFSRNSFPPSRSFFSSSKYGLRYQPPQSRRPSGPFLGFLDNIPTKYVFWGIIGINCTVFFLWKAAAARTKLEHDPSAVVWMYQNFTNSITNLQNGRVWTILTSTFSHYDIGHIFFNMFTFYFMSKHLLNSIGSRQFILLYLGGGVIASCTSMAYSHFVKNRDRPAHGASGAVYSVLAVVACAAPTMSFHLYGILPVPAWLVVSGVFAYDSYNTLKDTSGMTDSVGHVGGLLAGVGYYFARRYRIF</sequence>
<evidence type="ECO:0000256" key="3">
    <source>
        <dbReference type="ARBA" id="ARBA00022692"/>
    </source>
</evidence>
<dbReference type="InterPro" id="IPR035952">
    <property type="entry name" value="Rhomboid-like_sf"/>
</dbReference>
<evidence type="ECO:0000256" key="2">
    <source>
        <dbReference type="ARBA" id="ARBA00009045"/>
    </source>
</evidence>
<evidence type="ECO:0000256" key="1">
    <source>
        <dbReference type="ARBA" id="ARBA00004141"/>
    </source>
</evidence>
<organism evidence="9 10">
    <name type="scientific">Macrolepiota fuliginosa MF-IS2</name>
    <dbReference type="NCBI Taxonomy" id="1400762"/>
    <lineage>
        <taxon>Eukaryota</taxon>
        <taxon>Fungi</taxon>
        <taxon>Dikarya</taxon>
        <taxon>Basidiomycota</taxon>
        <taxon>Agaricomycotina</taxon>
        <taxon>Agaricomycetes</taxon>
        <taxon>Agaricomycetidae</taxon>
        <taxon>Agaricales</taxon>
        <taxon>Agaricineae</taxon>
        <taxon>Agaricaceae</taxon>
        <taxon>Macrolepiota</taxon>
    </lineage>
</organism>
<comment type="subcellular location">
    <subcellularLocation>
        <location evidence="1">Membrane</location>
        <topology evidence="1">Multi-pass membrane protein</topology>
    </subcellularLocation>
</comment>
<feature type="transmembrane region" description="Helical" evidence="7">
    <location>
        <begin position="246"/>
        <end position="262"/>
    </location>
</feature>
<feature type="transmembrane region" description="Helical" evidence="7">
    <location>
        <begin position="187"/>
        <end position="206"/>
    </location>
</feature>
<dbReference type="GO" id="GO:0016020">
    <property type="term" value="C:membrane"/>
    <property type="evidence" value="ECO:0007669"/>
    <property type="project" value="UniProtKB-SubCell"/>
</dbReference>
<evidence type="ECO:0000313" key="10">
    <source>
        <dbReference type="Proteomes" id="UP000807342"/>
    </source>
</evidence>
<dbReference type="SUPFAM" id="SSF144091">
    <property type="entry name" value="Rhomboid-like"/>
    <property type="match status" value="1"/>
</dbReference>
<keyword evidence="4" id="KW-0378">Hydrolase</keyword>
<gene>
    <name evidence="9" type="ORF">P691DRAFT_515855</name>
</gene>
<evidence type="ECO:0000256" key="7">
    <source>
        <dbReference type="SAM" id="Phobius"/>
    </source>
</evidence>
<feature type="domain" description="Peptidase S54 rhomboid" evidence="8">
    <location>
        <begin position="118"/>
        <end position="263"/>
    </location>
</feature>
<dbReference type="InterPro" id="IPR050925">
    <property type="entry name" value="Rhomboid_protease_S54"/>
</dbReference>
<comment type="caution">
    <text evidence="9">The sequence shown here is derived from an EMBL/GenBank/DDBJ whole genome shotgun (WGS) entry which is preliminary data.</text>
</comment>
<keyword evidence="3 7" id="KW-0812">Transmembrane</keyword>
<dbReference type="GO" id="GO:0004252">
    <property type="term" value="F:serine-type endopeptidase activity"/>
    <property type="evidence" value="ECO:0007669"/>
    <property type="project" value="InterPro"/>
</dbReference>
<reference evidence="9" key="1">
    <citation type="submission" date="2020-11" db="EMBL/GenBank/DDBJ databases">
        <authorList>
            <consortium name="DOE Joint Genome Institute"/>
            <person name="Ahrendt S."/>
            <person name="Riley R."/>
            <person name="Andreopoulos W."/>
            <person name="Labutti K."/>
            <person name="Pangilinan J."/>
            <person name="Ruiz-Duenas F.J."/>
            <person name="Barrasa J.M."/>
            <person name="Sanchez-Garcia M."/>
            <person name="Camarero S."/>
            <person name="Miyauchi S."/>
            <person name="Serrano A."/>
            <person name="Linde D."/>
            <person name="Babiker R."/>
            <person name="Drula E."/>
            <person name="Ayuso-Fernandez I."/>
            <person name="Pacheco R."/>
            <person name="Padilla G."/>
            <person name="Ferreira P."/>
            <person name="Barriuso J."/>
            <person name="Kellner H."/>
            <person name="Castanera R."/>
            <person name="Alfaro M."/>
            <person name="Ramirez L."/>
            <person name="Pisabarro A.G."/>
            <person name="Kuo A."/>
            <person name="Tritt A."/>
            <person name="Lipzen A."/>
            <person name="He G."/>
            <person name="Yan M."/>
            <person name="Ng V."/>
            <person name="Cullen D."/>
            <person name="Martin F."/>
            <person name="Rosso M.-N."/>
            <person name="Henrissat B."/>
            <person name="Hibbett D."/>
            <person name="Martinez A.T."/>
            <person name="Grigoriev I.V."/>
        </authorList>
    </citation>
    <scope>NUCLEOTIDE SEQUENCE</scope>
    <source>
        <strain evidence="9">MF-IS2</strain>
    </source>
</reference>
<evidence type="ECO:0000256" key="6">
    <source>
        <dbReference type="ARBA" id="ARBA00023136"/>
    </source>
</evidence>
<dbReference type="Gene3D" id="1.20.1540.10">
    <property type="entry name" value="Rhomboid-like"/>
    <property type="match status" value="1"/>
</dbReference>
<protein>
    <submittedName>
        <fullName evidence="9">Rhomboid-domain-containing protein</fullName>
    </submittedName>
</protein>
<dbReference type="PANTHER" id="PTHR43731">
    <property type="entry name" value="RHOMBOID PROTEASE"/>
    <property type="match status" value="1"/>
</dbReference>
<dbReference type="Proteomes" id="UP000807342">
    <property type="component" value="Unassembled WGS sequence"/>
</dbReference>
<proteinExistence type="inferred from homology"/>
<comment type="similarity">
    <text evidence="2">Belongs to the peptidase S54 family.</text>
</comment>